<evidence type="ECO:0000313" key="2">
    <source>
        <dbReference type="Proteomes" id="UP000288805"/>
    </source>
</evidence>
<proteinExistence type="predicted"/>
<protein>
    <recommendedName>
        <fullName evidence="3">Mitochondrial protein</fullName>
    </recommendedName>
</protein>
<comment type="caution">
    <text evidence="1">The sequence shown here is derived from an EMBL/GenBank/DDBJ whole genome shotgun (WGS) entry which is preliminary data.</text>
</comment>
<evidence type="ECO:0008006" key="3">
    <source>
        <dbReference type="Google" id="ProtNLM"/>
    </source>
</evidence>
<evidence type="ECO:0000313" key="1">
    <source>
        <dbReference type="EMBL" id="RVW38396.1"/>
    </source>
</evidence>
<sequence>MKETLADEFVKDLGSLRYFLRMEIARSKLGISICQHKYTLDLLKETGMLGCKLSETLVDQNERLLWMTKHWQKWGGFED</sequence>
<accession>A0A438DSB7</accession>
<dbReference type="Proteomes" id="UP000288805">
    <property type="component" value="Unassembled WGS sequence"/>
</dbReference>
<dbReference type="AlphaFoldDB" id="A0A438DSB7"/>
<gene>
    <name evidence="1" type="ORF">CK203_090298</name>
</gene>
<name>A0A438DSB7_VITVI</name>
<reference evidence="1 2" key="1">
    <citation type="journal article" date="2018" name="PLoS Genet.">
        <title>Population sequencing reveals clonal diversity and ancestral inbreeding in the grapevine cultivar Chardonnay.</title>
        <authorList>
            <person name="Roach M.J."/>
            <person name="Johnson D.L."/>
            <person name="Bohlmann J."/>
            <person name="van Vuuren H.J."/>
            <person name="Jones S.J."/>
            <person name="Pretorius I.S."/>
            <person name="Schmidt S.A."/>
            <person name="Borneman A.R."/>
        </authorList>
    </citation>
    <scope>NUCLEOTIDE SEQUENCE [LARGE SCALE GENOMIC DNA]</scope>
    <source>
        <strain evidence="2">cv. Chardonnay</strain>
        <tissue evidence="1">Leaf</tissue>
    </source>
</reference>
<organism evidence="1 2">
    <name type="scientific">Vitis vinifera</name>
    <name type="common">Grape</name>
    <dbReference type="NCBI Taxonomy" id="29760"/>
    <lineage>
        <taxon>Eukaryota</taxon>
        <taxon>Viridiplantae</taxon>
        <taxon>Streptophyta</taxon>
        <taxon>Embryophyta</taxon>
        <taxon>Tracheophyta</taxon>
        <taxon>Spermatophyta</taxon>
        <taxon>Magnoliopsida</taxon>
        <taxon>eudicotyledons</taxon>
        <taxon>Gunneridae</taxon>
        <taxon>Pentapetalae</taxon>
        <taxon>rosids</taxon>
        <taxon>Vitales</taxon>
        <taxon>Vitaceae</taxon>
        <taxon>Viteae</taxon>
        <taxon>Vitis</taxon>
    </lineage>
</organism>
<dbReference type="EMBL" id="QGNW01001507">
    <property type="protein sequence ID" value="RVW38396.1"/>
    <property type="molecule type" value="Genomic_DNA"/>
</dbReference>